<evidence type="ECO:0000256" key="1">
    <source>
        <dbReference type="ARBA" id="ARBA00009670"/>
    </source>
</evidence>
<evidence type="ECO:0000259" key="3">
    <source>
        <dbReference type="PROSITE" id="PS50011"/>
    </source>
</evidence>
<dbReference type="InterPro" id="IPR000719">
    <property type="entry name" value="Prot_kinase_dom"/>
</dbReference>
<dbReference type="PANTHER" id="PTHR10566">
    <property type="entry name" value="CHAPERONE-ACTIVITY OF BC1 COMPLEX CABC1 -RELATED"/>
    <property type="match status" value="1"/>
</dbReference>
<keyword evidence="2" id="KW-0472">Membrane</keyword>
<accession>A0A1M7L590</accession>
<keyword evidence="2" id="KW-0812">Transmembrane</keyword>
<keyword evidence="5" id="KW-1185">Reference proteome</keyword>
<dbReference type="InterPro" id="IPR011009">
    <property type="entry name" value="Kinase-like_dom_sf"/>
</dbReference>
<feature type="transmembrane region" description="Helical" evidence="2">
    <location>
        <begin position="495"/>
        <end position="517"/>
    </location>
</feature>
<proteinExistence type="inferred from homology"/>
<reference evidence="4 5" key="1">
    <citation type="submission" date="2016-11" db="EMBL/GenBank/DDBJ databases">
        <authorList>
            <person name="Jaros S."/>
            <person name="Januszkiewicz K."/>
            <person name="Wedrychowicz H."/>
        </authorList>
    </citation>
    <scope>NUCLEOTIDE SEQUENCE [LARGE SCALE GENOMIC DNA]</scope>
    <source>
        <strain evidence="4 5">CGMCC 1.10681</strain>
    </source>
</reference>
<feature type="transmembrane region" description="Helical" evidence="2">
    <location>
        <begin position="529"/>
        <end position="549"/>
    </location>
</feature>
<dbReference type="AlphaFoldDB" id="A0A1M7L590"/>
<dbReference type="Proteomes" id="UP000184184">
    <property type="component" value="Unassembled WGS sequence"/>
</dbReference>
<dbReference type="Gene3D" id="1.10.510.10">
    <property type="entry name" value="Transferase(Phosphotransferase) domain 1"/>
    <property type="match status" value="1"/>
</dbReference>
<dbReference type="STRING" id="1027249.SAMN05216179_0941"/>
<dbReference type="Pfam" id="PF03109">
    <property type="entry name" value="ABC1"/>
    <property type="match status" value="1"/>
</dbReference>
<evidence type="ECO:0000313" key="5">
    <source>
        <dbReference type="Proteomes" id="UP000184184"/>
    </source>
</evidence>
<dbReference type="GO" id="GO:0004672">
    <property type="term" value="F:protein kinase activity"/>
    <property type="evidence" value="ECO:0007669"/>
    <property type="project" value="InterPro"/>
</dbReference>
<dbReference type="SUPFAM" id="SSF56112">
    <property type="entry name" value="Protein kinase-like (PK-like)"/>
    <property type="match status" value="1"/>
</dbReference>
<dbReference type="EMBL" id="FRCZ01000001">
    <property type="protein sequence ID" value="SHM73045.1"/>
    <property type="molecule type" value="Genomic_DNA"/>
</dbReference>
<evidence type="ECO:0000313" key="4">
    <source>
        <dbReference type="EMBL" id="SHM73045.1"/>
    </source>
</evidence>
<sequence length="554" mass="62880">MRHIQRYREIAVAFSRNGFGYVVKELGLDQVFPLPRRLIVKREQEKSHKSLGVRLRSFLEELGPTFIKMGQMASTRPDLIPSDVIKELELLQDQLSPVPFEDVRLIIEKELGSPLEELFQNIKEEPLGVASIGQVHQATLKSGENVAVKVKRPNIEKTIHTDLEILHELAVRAEQRLNWAAKYQVQEIANEFSKAIKQELDFVNEGRNADLMARQFADDKNVSIPSIYWEYSTENILTMEFIEGIKLNDFDTLEKNGYDTKKIAETVVQTLFYQIFKDGFFHADPHIGNILAIPGDRIALMDFGMAGRLSEDMKRHLASLIMATVKQDSQAMIRAITKMGVVPEVVNHHELQGDIDKFIIKYYDVPLSEVSLGEAVTDLFFIANEHQIAIPTDLTLVGKTLLTLEGVVEPLAPDLSIMDAAEPFGRELIKERYHPKKIAEDIFDQLNDYGDVLHDMPEIVQELTTMVKKRKLPIEISIPAANSFFDKLDRVSNRLSFSIVLLAFSLIMVGLIIGSALGRQSSLLWEIPAIEIGFVIAMLMFAWLIYSIFRSGRF</sequence>
<dbReference type="CDD" id="cd05121">
    <property type="entry name" value="ABC1_ADCK3-like"/>
    <property type="match status" value="1"/>
</dbReference>
<dbReference type="RefSeq" id="WP_170862635.1">
    <property type="nucleotide sequence ID" value="NZ_FRCZ01000001.1"/>
</dbReference>
<dbReference type="GO" id="GO:0005524">
    <property type="term" value="F:ATP binding"/>
    <property type="evidence" value="ECO:0007669"/>
    <property type="project" value="InterPro"/>
</dbReference>
<feature type="domain" description="Protein kinase" evidence="3">
    <location>
        <begin position="121"/>
        <end position="485"/>
    </location>
</feature>
<name>A0A1M7L590_9BACI</name>
<protein>
    <submittedName>
        <fullName evidence="4">2-octaprenylphenol hydroxylase</fullName>
    </submittedName>
</protein>
<keyword evidence="2" id="KW-1133">Transmembrane helix</keyword>
<dbReference type="InterPro" id="IPR004147">
    <property type="entry name" value="ABC1_dom"/>
</dbReference>
<comment type="similarity">
    <text evidence="1">Belongs to the protein kinase superfamily. ADCK protein kinase family.</text>
</comment>
<dbReference type="InterPro" id="IPR050154">
    <property type="entry name" value="UbiB_kinase"/>
</dbReference>
<gene>
    <name evidence="4" type="ORF">SAMN05216179_0941</name>
</gene>
<organism evidence="4 5">
    <name type="scientific">Gracilibacillus kekensis</name>
    <dbReference type="NCBI Taxonomy" id="1027249"/>
    <lineage>
        <taxon>Bacteria</taxon>
        <taxon>Bacillati</taxon>
        <taxon>Bacillota</taxon>
        <taxon>Bacilli</taxon>
        <taxon>Bacillales</taxon>
        <taxon>Bacillaceae</taxon>
        <taxon>Gracilibacillus</taxon>
    </lineage>
</organism>
<evidence type="ECO:0000256" key="2">
    <source>
        <dbReference type="SAM" id="Phobius"/>
    </source>
</evidence>
<dbReference type="PANTHER" id="PTHR10566:SF113">
    <property type="entry name" value="PROTEIN ACTIVITY OF BC1 COMPLEX KINASE 7, CHLOROPLASTIC"/>
    <property type="match status" value="1"/>
</dbReference>
<dbReference type="PROSITE" id="PS50011">
    <property type="entry name" value="PROTEIN_KINASE_DOM"/>
    <property type="match status" value="1"/>
</dbReference>